<dbReference type="InterPro" id="IPR002110">
    <property type="entry name" value="Ankyrin_rpt"/>
</dbReference>
<protein>
    <submittedName>
        <fullName evidence="4">ANK_REP_REGION domain-containing protein</fullName>
    </submittedName>
</protein>
<accession>A0A0N4UT48</accession>
<dbReference type="OrthoDB" id="10254947at2759"/>
<dbReference type="Gene3D" id="1.25.40.20">
    <property type="entry name" value="Ankyrin repeat-containing domain"/>
    <property type="match status" value="1"/>
</dbReference>
<dbReference type="PANTHER" id="PTHR24118">
    <property type="entry name" value="POTE ANKYRIN DOMAIN"/>
    <property type="match status" value="1"/>
</dbReference>
<dbReference type="WBParaSite" id="EVEC_0000038901-mRNA-1">
    <property type="protein sequence ID" value="EVEC_0000038901-mRNA-1"/>
    <property type="gene ID" value="EVEC_0000038901"/>
</dbReference>
<dbReference type="AlphaFoldDB" id="A0A0N4UT48"/>
<name>A0A0N4UT48_ENTVE</name>
<dbReference type="Proteomes" id="UP000274131">
    <property type="component" value="Unassembled WGS sequence"/>
</dbReference>
<feature type="compositionally biased region" description="Polar residues" evidence="1">
    <location>
        <begin position="179"/>
        <end position="211"/>
    </location>
</feature>
<organism evidence="4">
    <name type="scientific">Enterobius vermicularis</name>
    <name type="common">Human pinworm</name>
    <dbReference type="NCBI Taxonomy" id="51028"/>
    <lineage>
        <taxon>Eukaryota</taxon>
        <taxon>Metazoa</taxon>
        <taxon>Ecdysozoa</taxon>
        <taxon>Nematoda</taxon>
        <taxon>Chromadorea</taxon>
        <taxon>Rhabditida</taxon>
        <taxon>Spirurina</taxon>
        <taxon>Oxyuridomorpha</taxon>
        <taxon>Oxyuroidea</taxon>
        <taxon>Oxyuridae</taxon>
        <taxon>Enterobius</taxon>
    </lineage>
</organism>
<feature type="region of interest" description="Disordered" evidence="1">
    <location>
        <begin position="111"/>
        <end position="232"/>
    </location>
</feature>
<feature type="compositionally biased region" description="Low complexity" evidence="1">
    <location>
        <begin position="271"/>
        <end position="280"/>
    </location>
</feature>
<feature type="compositionally biased region" description="Basic and acidic residues" evidence="1">
    <location>
        <begin position="115"/>
        <end position="153"/>
    </location>
</feature>
<evidence type="ECO:0000313" key="3">
    <source>
        <dbReference type="Proteomes" id="UP000274131"/>
    </source>
</evidence>
<sequence>MVKGETFAQEMNRTAESCLKARGATNPTFKSVEHSCLDVIAKLESLSVKEADKVKDGKEKPKKKHLFVDNVSPVDFLNYQNAKSSFLARKMKTAAKLHRVGPELFAELLQHSTKKKEENEEEKTREGTEKQKEESSKKPEIIPRGPSRIERTPIVHHPYGGSKGQNYGTAPKKNDNKYSRQTGYENNYVWTDSPETAGYNSNNSSPETYQTDMGYFSSSPQQQPSPFPQCPLNELDQYLEAESSDSKETHEEIPKIVSDFILTYSLPYSASTSTESNTAADQERHSRNSSSSDTSAKIRRHSADSGCDSPMSAGSAPHCSPNAPRGSVSSQLCGTDNENRSDVHDGSLKSLRKKAKERFRDILTEKEYDEGQLWAIRVYTELSNRNHCLDQKQYDGDTLLHIVTSNRDYGKIYALSELLLKNDMVCSANPIDVRNDQNETPLFKAVEYRCRPEAIEYFLALGADPNVQPMQSGKPIKDPPLHYAASHSMPEIVEVLCKRADINMVNGYGYTPLLCAALKHNHLICKETGLRWDNSKTIKILLAHGANPRIYDRKNQRSILSEAYEKMEPELSEILKAHLDERVYYDMTNQELTNNQRPRLENQDVAYQNQRYCYPDYVEQPYMYN</sequence>
<dbReference type="SUPFAM" id="SSF48403">
    <property type="entry name" value="Ankyrin repeat"/>
    <property type="match status" value="1"/>
</dbReference>
<dbReference type="EMBL" id="UXUI01000220">
    <property type="protein sequence ID" value="VDD85120.1"/>
    <property type="molecule type" value="Genomic_DNA"/>
</dbReference>
<evidence type="ECO:0000256" key="1">
    <source>
        <dbReference type="SAM" id="MobiDB-lite"/>
    </source>
</evidence>
<evidence type="ECO:0000313" key="4">
    <source>
        <dbReference type="WBParaSite" id="EVEC_0000038901-mRNA-1"/>
    </source>
</evidence>
<gene>
    <name evidence="2" type="ORF">EVEC_LOCUS263</name>
</gene>
<proteinExistence type="predicted"/>
<feature type="compositionally biased region" description="Basic and acidic residues" evidence="1">
    <location>
        <begin position="337"/>
        <end position="347"/>
    </location>
</feature>
<dbReference type="Pfam" id="PF12796">
    <property type="entry name" value="Ank_2"/>
    <property type="match status" value="1"/>
</dbReference>
<evidence type="ECO:0000313" key="2">
    <source>
        <dbReference type="EMBL" id="VDD85120.1"/>
    </source>
</evidence>
<dbReference type="InterPro" id="IPR036770">
    <property type="entry name" value="Ankyrin_rpt-contain_sf"/>
</dbReference>
<dbReference type="SMART" id="SM00248">
    <property type="entry name" value="ANK"/>
    <property type="match status" value="4"/>
</dbReference>
<dbReference type="Pfam" id="PF13637">
    <property type="entry name" value="Ank_4"/>
    <property type="match status" value="1"/>
</dbReference>
<dbReference type="PANTHER" id="PTHR24118:SF100">
    <property type="entry name" value="FYVE-TYPE DOMAIN-CONTAINING PROTEIN"/>
    <property type="match status" value="1"/>
</dbReference>
<reference evidence="4" key="1">
    <citation type="submission" date="2017-02" db="UniProtKB">
        <authorList>
            <consortium name="WormBaseParasite"/>
        </authorList>
    </citation>
    <scope>IDENTIFICATION</scope>
</reference>
<feature type="region of interest" description="Disordered" evidence="1">
    <location>
        <begin position="271"/>
        <end position="349"/>
    </location>
</feature>
<reference evidence="2 3" key="2">
    <citation type="submission" date="2018-10" db="EMBL/GenBank/DDBJ databases">
        <authorList>
            <consortium name="Pathogen Informatics"/>
        </authorList>
    </citation>
    <scope>NUCLEOTIDE SEQUENCE [LARGE SCALE GENOMIC DNA]</scope>
</reference>
<feature type="compositionally biased region" description="Polar residues" evidence="1">
    <location>
        <begin position="327"/>
        <end position="336"/>
    </location>
</feature>
<dbReference type="STRING" id="51028.A0A0N4UT48"/>
<keyword evidence="3" id="KW-1185">Reference proteome</keyword>